<organism evidence="2 3">
    <name type="scientific">Tetrapyrgos nigripes</name>
    <dbReference type="NCBI Taxonomy" id="182062"/>
    <lineage>
        <taxon>Eukaryota</taxon>
        <taxon>Fungi</taxon>
        <taxon>Dikarya</taxon>
        <taxon>Basidiomycota</taxon>
        <taxon>Agaricomycotina</taxon>
        <taxon>Agaricomycetes</taxon>
        <taxon>Agaricomycetidae</taxon>
        <taxon>Agaricales</taxon>
        <taxon>Marasmiineae</taxon>
        <taxon>Marasmiaceae</taxon>
        <taxon>Tetrapyrgos</taxon>
    </lineage>
</organism>
<name>A0A8H5LK99_9AGAR</name>
<protein>
    <submittedName>
        <fullName evidence="2">Uncharacterized protein</fullName>
    </submittedName>
</protein>
<sequence>MGTGMGEGVGECRMTTLTKLHVVFKASEETKIGKVDEVEKGNEGNEESEKICSLDDHPSTPPVGPIATQKQHLAAL</sequence>
<feature type="compositionally biased region" description="Basic and acidic residues" evidence="1">
    <location>
        <begin position="35"/>
        <end position="58"/>
    </location>
</feature>
<dbReference type="EMBL" id="JAACJM010000044">
    <property type="protein sequence ID" value="KAF5360188.1"/>
    <property type="molecule type" value="Genomic_DNA"/>
</dbReference>
<reference evidence="2 3" key="1">
    <citation type="journal article" date="2020" name="ISME J.">
        <title>Uncovering the hidden diversity of litter-decomposition mechanisms in mushroom-forming fungi.</title>
        <authorList>
            <person name="Floudas D."/>
            <person name="Bentzer J."/>
            <person name="Ahren D."/>
            <person name="Johansson T."/>
            <person name="Persson P."/>
            <person name="Tunlid A."/>
        </authorList>
    </citation>
    <scope>NUCLEOTIDE SEQUENCE [LARGE SCALE GENOMIC DNA]</scope>
    <source>
        <strain evidence="2 3">CBS 291.85</strain>
    </source>
</reference>
<keyword evidence="3" id="KW-1185">Reference proteome</keyword>
<proteinExistence type="predicted"/>
<evidence type="ECO:0000256" key="1">
    <source>
        <dbReference type="SAM" id="MobiDB-lite"/>
    </source>
</evidence>
<feature type="region of interest" description="Disordered" evidence="1">
    <location>
        <begin position="35"/>
        <end position="76"/>
    </location>
</feature>
<dbReference type="Proteomes" id="UP000559256">
    <property type="component" value="Unassembled WGS sequence"/>
</dbReference>
<comment type="caution">
    <text evidence="2">The sequence shown here is derived from an EMBL/GenBank/DDBJ whole genome shotgun (WGS) entry which is preliminary data.</text>
</comment>
<gene>
    <name evidence="2" type="ORF">D9758_011353</name>
</gene>
<accession>A0A8H5LK99</accession>
<evidence type="ECO:0000313" key="2">
    <source>
        <dbReference type="EMBL" id="KAF5360188.1"/>
    </source>
</evidence>
<dbReference type="AlphaFoldDB" id="A0A8H5LK99"/>
<evidence type="ECO:0000313" key="3">
    <source>
        <dbReference type="Proteomes" id="UP000559256"/>
    </source>
</evidence>